<dbReference type="Gene3D" id="1.20.58.2010">
    <property type="entry name" value="PRONE domain, subdomain 1"/>
    <property type="match status" value="1"/>
</dbReference>
<evidence type="ECO:0000259" key="3">
    <source>
        <dbReference type="PROSITE" id="PS51334"/>
    </source>
</evidence>
<dbReference type="Pfam" id="PF03759">
    <property type="entry name" value="PRONE"/>
    <property type="match status" value="1"/>
</dbReference>
<keyword evidence="6" id="KW-1185">Reference proteome</keyword>
<dbReference type="InterPro" id="IPR038937">
    <property type="entry name" value="RopGEF"/>
</dbReference>
<dbReference type="GO" id="GO:0005085">
    <property type="term" value="F:guanyl-nucleotide exchange factor activity"/>
    <property type="evidence" value="ECO:0007669"/>
    <property type="project" value="UniProtKB-UniRule"/>
</dbReference>
<evidence type="ECO:0000313" key="4">
    <source>
        <dbReference type="EMBL" id="KAF5794693.1"/>
    </source>
</evidence>
<dbReference type="AlphaFoldDB" id="A0A251U4Z1"/>
<dbReference type="EMBL" id="CM007897">
    <property type="protein sequence ID" value="OTG18113.1"/>
    <property type="molecule type" value="Genomic_DNA"/>
</dbReference>
<dbReference type="EMBL" id="MNCJ02000323">
    <property type="protein sequence ID" value="KAF5794693.1"/>
    <property type="molecule type" value="Genomic_DNA"/>
</dbReference>
<reference evidence="4 6" key="1">
    <citation type="journal article" date="2017" name="Nature">
        <title>The sunflower genome provides insights into oil metabolism, flowering and Asterid evolution.</title>
        <authorList>
            <person name="Badouin H."/>
            <person name="Gouzy J."/>
            <person name="Grassa C.J."/>
            <person name="Murat F."/>
            <person name="Staton S.E."/>
            <person name="Cottret L."/>
            <person name="Lelandais-Briere C."/>
            <person name="Owens G.L."/>
            <person name="Carrere S."/>
            <person name="Mayjonade B."/>
            <person name="Legrand L."/>
            <person name="Gill N."/>
            <person name="Kane N.C."/>
            <person name="Bowers J.E."/>
            <person name="Hubner S."/>
            <person name="Bellec A."/>
            <person name="Berard A."/>
            <person name="Berges H."/>
            <person name="Blanchet N."/>
            <person name="Boniface M.C."/>
            <person name="Brunel D."/>
            <person name="Catrice O."/>
            <person name="Chaidir N."/>
            <person name="Claudel C."/>
            <person name="Donnadieu C."/>
            <person name="Faraut T."/>
            <person name="Fievet G."/>
            <person name="Helmstetter N."/>
            <person name="King M."/>
            <person name="Knapp S.J."/>
            <person name="Lai Z."/>
            <person name="Le Paslier M.C."/>
            <person name="Lippi Y."/>
            <person name="Lorenzon L."/>
            <person name="Mandel J.R."/>
            <person name="Marage G."/>
            <person name="Marchand G."/>
            <person name="Marquand E."/>
            <person name="Bret-Mestries E."/>
            <person name="Morien E."/>
            <person name="Nambeesan S."/>
            <person name="Nguyen T."/>
            <person name="Pegot-Espagnet P."/>
            <person name="Pouilly N."/>
            <person name="Raftis F."/>
            <person name="Sallet E."/>
            <person name="Schiex T."/>
            <person name="Thomas J."/>
            <person name="Vandecasteele C."/>
            <person name="Vares D."/>
            <person name="Vear F."/>
            <person name="Vautrin S."/>
            <person name="Crespi M."/>
            <person name="Mangin B."/>
            <person name="Burke J.M."/>
            <person name="Salse J."/>
            <person name="Munos S."/>
            <person name="Vincourt P."/>
            <person name="Rieseberg L.H."/>
            <person name="Langlade N.B."/>
        </authorList>
    </citation>
    <scope>NUCLEOTIDE SEQUENCE [LARGE SCALE GENOMIC DNA]</scope>
    <source>
        <strain evidence="6">cv. SF193</strain>
        <tissue evidence="4">Leaves</tissue>
    </source>
</reference>
<dbReference type="InterPro" id="IPR005512">
    <property type="entry name" value="PRONE_dom"/>
</dbReference>
<reference evidence="4" key="3">
    <citation type="submission" date="2020-06" db="EMBL/GenBank/DDBJ databases">
        <title>Helianthus annuus Genome sequencing and assembly Release 2.</title>
        <authorList>
            <person name="Gouzy J."/>
            <person name="Langlade N."/>
            <person name="Munos S."/>
        </authorList>
    </citation>
    <scope>NUCLEOTIDE SEQUENCE</scope>
    <source>
        <tissue evidence="4">Leaves</tissue>
    </source>
</reference>
<dbReference type="PROSITE" id="PS51334">
    <property type="entry name" value="PRONE"/>
    <property type="match status" value="1"/>
</dbReference>
<reference evidence="5" key="2">
    <citation type="submission" date="2017-02" db="EMBL/GenBank/DDBJ databases">
        <title>Sunflower complete genome.</title>
        <authorList>
            <person name="Langlade N."/>
            <person name="Munos S."/>
        </authorList>
    </citation>
    <scope>NUCLEOTIDE SEQUENCE [LARGE SCALE GENOMIC DNA]</scope>
    <source>
        <tissue evidence="5">Leaves</tissue>
    </source>
</reference>
<feature type="domain" description="PRONE" evidence="3">
    <location>
        <begin position="1"/>
        <end position="98"/>
    </location>
</feature>
<evidence type="ECO:0000256" key="2">
    <source>
        <dbReference type="PROSITE-ProRule" id="PRU00663"/>
    </source>
</evidence>
<dbReference type="Gramene" id="mRNA:HanXRQr2_Chr08g0331021">
    <property type="protein sequence ID" value="mRNA:HanXRQr2_Chr08g0331021"/>
    <property type="gene ID" value="HanXRQr2_Chr08g0331021"/>
</dbReference>
<organism evidence="5 6">
    <name type="scientific">Helianthus annuus</name>
    <name type="common">Common sunflower</name>
    <dbReference type="NCBI Taxonomy" id="4232"/>
    <lineage>
        <taxon>Eukaryota</taxon>
        <taxon>Viridiplantae</taxon>
        <taxon>Streptophyta</taxon>
        <taxon>Embryophyta</taxon>
        <taxon>Tracheophyta</taxon>
        <taxon>Spermatophyta</taxon>
        <taxon>Magnoliopsida</taxon>
        <taxon>eudicotyledons</taxon>
        <taxon>Gunneridae</taxon>
        <taxon>Pentapetalae</taxon>
        <taxon>asterids</taxon>
        <taxon>campanulids</taxon>
        <taxon>Asterales</taxon>
        <taxon>Asteraceae</taxon>
        <taxon>Asteroideae</taxon>
        <taxon>Heliantheae alliance</taxon>
        <taxon>Heliantheae</taxon>
        <taxon>Helianthus</taxon>
    </lineage>
</organism>
<name>A0A251U4Z1_HELAN</name>
<dbReference type="PANTHER" id="PTHR33101:SF59">
    <property type="entry name" value="PRONE DOMAIN, ROP GUANINE NUCLEOTIDE EXCHANGE FACTOR"/>
    <property type="match status" value="1"/>
</dbReference>
<dbReference type="Proteomes" id="UP000215914">
    <property type="component" value="Chromosome 8"/>
</dbReference>
<evidence type="ECO:0000256" key="1">
    <source>
        <dbReference type="ARBA" id="ARBA00022658"/>
    </source>
</evidence>
<proteinExistence type="predicted"/>
<keyword evidence="1 2" id="KW-0344">Guanine-nucleotide releasing factor</keyword>
<protein>
    <submittedName>
        <fullName evidence="4">PRONE domain, Rop guanine nucleotide exchange factor</fullName>
    </submittedName>
    <submittedName>
        <fullName evidence="5">Putative PRONE domain-containing protein</fullName>
    </submittedName>
</protein>
<evidence type="ECO:0000313" key="6">
    <source>
        <dbReference type="Proteomes" id="UP000215914"/>
    </source>
</evidence>
<gene>
    <name evidence="5" type="ORF">HannXRQ_Chr08g0219591</name>
    <name evidence="4" type="ORF">HanXRQr2_Chr08g0331021</name>
</gene>
<dbReference type="InParanoid" id="A0A251U4Z1"/>
<sequence length="98" mass="11711">MFRYTVFLESQIQGIHSKWTKIQSPFSSQIMDCSDNFKDQKNSGMYLKCRRITKRWWIPRVKVPPGGLSDESRKWYEHQKNIYNQALKASMTRNAQVH</sequence>
<accession>A0A251U4Z1</accession>
<evidence type="ECO:0000313" key="5">
    <source>
        <dbReference type="EMBL" id="OTG18113.1"/>
    </source>
</evidence>
<dbReference type="PANTHER" id="PTHR33101">
    <property type="entry name" value="ROP GUANINE NUCLEOTIDE EXCHANGE FACTOR 1"/>
    <property type="match status" value="1"/>
</dbReference>